<dbReference type="HOGENOM" id="CLU_1048843_0_0_9"/>
<reference evidence="2 3" key="1">
    <citation type="submission" date="2014-12" db="EMBL/GenBank/DDBJ databases">
        <title>Comparative genomics of the lactic acid bacteria isolated from the honey bee gut.</title>
        <authorList>
            <person name="Ellegaard K.M."/>
            <person name="Tamarit D."/>
            <person name="Javelind E."/>
            <person name="Olofsson T."/>
            <person name="Andersson S.G."/>
            <person name="Vasquez A."/>
        </authorList>
    </citation>
    <scope>NUCLEOTIDE SEQUENCE [LARGE SCALE GENOMIC DNA]</scope>
    <source>
        <strain evidence="2 3">Hon2</strain>
    </source>
</reference>
<keyword evidence="3" id="KW-1185">Reference proteome</keyword>
<evidence type="ECO:0008006" key="4">
    <source>
        <dbReference type="Google" id="ProtNLM"/>
    </source>
</evidence>
<evidence type="ECO:0000256" key="1">
    <source>
        <dbReference type="SAM" id="SignalP"/>
    </source>
</evidence>
<evidence type="ECO:0000313" key="2">
    <source>
        <dbReference type="EMBL" id="KJY48246.1"/>
    </source>
</evidence>
<feature type="signal peptide" evidence="1">
    <location>
        <begin position="1"/>
        <end position="31"/>
    </location>
</feature>
<dbReference type="Proteomes" id="UP000033695">
    <property type="component" value="Unassembled WGS sequence"/>
</dbReference>
<organism evidence="2 3">
    <name type="scientific">Bombilactobacillus mellis</name>
    <dbReference type="NCBI Taxonomy" id="1218508"/>
    <lineage>
        <taxon>Bacteria</taxon>
        <taxon>Bacillati</taxon>
        <taxon>Bacillota</taxon>
        <taxon>Bacilli</taxon>
        <taxon>Lactobacillales</taxon>
        <taxon>Lactobacillaceae</taxon>
        <taxon>Bombilactobacillus</taxon>
    </lineage>
</organism>
<sequence>MKNWGRKLSYCLGATLCSALMATQSVQTVWADDSGALSGTTSASTNVTVTFTQAGLFIDRMPNFDFGKDNSLISAASSGVSLKHGQANQRSLIVNSPDAAVGFSVSVQCGKGYLYDPDSDRSVGTSESTSSSAEQKSIGTLTLNSEYLTAGKIIYDSYKEIPSYWSQYTDATAGGNIPLYIGDHTSSSSATNVFSVKEGSQGESGVNFNNAKSATFWITDTDQLDKLKNYFSTSPSTSESTTKYQHLNLIFPLQWTVAMTPDTGS</sequence>
<dbReference type="RefSeq" id="WP_045923133.1">
    <property type="nucleotide sequence ID" value="NZ_JBHTHW010000005.1"/>
</dbReference>
<accession>A0A0F4KSP4</accession>
<keyword evidence="1" id="KW-0732">Signal</keyword>
<dbReference type="PATRIC" id="fig|1218508.4.peg.1285"/>
<evidence type="ECO:0000313" key="3">
    <source>
        <dbReference type="Proteomes" id="UP000033695"/>
    </source>
</evidence>
<feature type="chain" id="PRO_5002471920" description="WxL domain-containing protein" evidence="1">
    <location>
        <begin position="32"/>
        <end position="265"/>
    </location>
</feature>
<protein>
    <recommendedName>
        <fullName evidence="4">WxL domain-containing protein</fullName>
    </recommendedName>
</protein>
<comment type="caution">
    <text evidence="2">The sequence shown here is derived from an EMBL/GenBank/DDBJ whole genome shotgun (WGS) entry which is preliminary data.</text>
</comment>
<dbReference type="OrthoDB" id="10015582at2"/>
<proteinExistence type="predicted"/>
<gene>
    <name evidence="2" type="ORF">JG29_12960</name>
</gene>
<dbReference type="EMBL" id="JXBZ01000009">
    <property type="protein sequence ID" value="KJY48246.1"/>
    <property type="molecule type" value="Genomic_DNA"/>
</dbReference>
<name>A0A0F4KSP4_9LACO</name>
<dbReference type="AlphaFoldDB" id="A0A0F4KSP4"/>
<dbReference type="STRING" id="1218508.JG29_12960"/>